<evidence type="ECO:0000256" key="5">
    <source>
        <dbReference type="ARBA" id="ARBA00023136"/>
    </source>
</evidence>
<keyword evidence="7" id="KW-0449">Lipoprotein</keyword>
<keyword evidence="8 10" id="KW-0012">Acyltransferase</keyword>
<evidence type="ECO:0000256" key="9">
    <source>
        <dbReference type="ARBA" id="ARBA00048048"/>
    </source>
</evidence>
<accession>A0AAN7ZSY0</accession>
<feature type="transmembrane region" description="Helical" evidence="10">
    <location>
        <begin position="41"/>
        <end position="59"/>
    </location>
</feature>
<dbReference type="PROSITE" id="PS50216">
    <property type="entry name" value="DHHC"/>
    <property type="match status" value="1"/>
</dbReference>
<dbReference type="GO" id="GO:0019706">
    <property type="term" value="F:protein-cysteine S-palmitoyltransferase activity"/>
    <property type="evidence" value="ECO:0007669"/>
    <property type="project" value="UniProtKB-EC"/>
</dbReference>
<dbReference type="EC" id="2.3.1.225" evidence="10"/>
<evidence type="ECO:0000256" key="8">
    <source>
        <dbReference type="ARBA" id="ARBA00023315"/>
    </source>
</evidence>
<dbReference type="GO" id="GO:0016020">
    <property type="term" value="C:membrane"/>
    <property type="evidence" value="ECO:0007669"/>
    <property type="project" value="UniProtKB-SubCell"/>
</dbReference>
<evidence type="ECO:0000259" key="11">
    <source>
        <dbReference type="Pfam" id="PF01529"/>
    </source>
</evidence>
<feature type="domain" description="Palmitoyltransferase DHHC" evidence="11">
    <location>
        <begin position="88"/>
        <end position="217"/>
    </location>
</feature>
<dbReference type="AlphaFoldDB" id="A0AAN7ZSY0"/>
<organism evidence="12 13">
    <name type="scientific">Arxiozyma heterogenica</name>
    <dbReference type="NCBI Taxonomy" id="278026"/>
    <lineage>
        <taxon>Eukaryota</taxon>
        <taxon>Fungi</taxon>
        <taxon>Dikarya</taxon>
        <taxon>Ascomycota</taxon>
        <taxon>Saccharomycotina</taxon>
        <taxon>Saccharomycetes</taxon>
        <taxon>Saccharomycetales</taxon>
        <taxon>Saccharomycetaceae</taxon>
        <taxon>Arxiozyma</taxon>
    </lineage>
</organism>
<evidence type="ECO:0000313" key="13">
    <source>
        <dbReference type="Proteomes" id="UP001306508"/>
    </source>
</evidence>
<keyword evidence="13" id="KW-1185">Reference proteome</keyword>
<feature type="transmembrane region" description="Helical" evidence="10">
    <location>
        <begin position="175"/>
        <end position="199"/>
    </location>
</feature>
<dbReference type="InterPro" id="IPR039859">
    <property type="entry name" value="PFA4/ZDH16/20/ERF2-like"/>
</dbReference>
<comment type="similarity">
    <text evidence="10">Belongs to the DHHC palmitoyltransferase family.</text>
</comment>
<evidence type="ECO:0000256" key="3">
    <source>
        <dbReference type="ARBA" id="ARBA00022692"/>
    </source>
</evidence>
<comment type="catalytic activity">
    <reaction evidence="9 10">
        <text>L-cysteinyl-[protein] + hexadecanoyl-CoA = S-hexadecanoyl-L-cysteinyl-[protein] + CoA</text>
        <dbReference type="Rhea" id="RHEA:36683"/>
        <dbReference type="Rhea" id="RHEA-COMP:10131"/>
        <dbReference type="Rhea" id="RHEA-COMP:11032"/>
        <dbReference type="ChEBI" id="CHEBI:29950"/>
        <dbReference type="ChEBI" id="CHEBI:57287"/>
        <dbReference type="ChEBI" id="CHEBI:57379"/>
        <dbReference type="ChEBI" id="CHEBI:74151"/>
        <dbReference type="EC" id="2.3.1.225"/>
    </reaction>
</comment>
<gene>
    <name evidence="12" type="ORF">RI543_001596</name>
</gene>
<keyword evidence="2 10" id="KW-0808">Transferase</keyword>
<dbReference type="Pfam" id="PF01529">
    <property type="entry name" value="DHHC"/>
    <property type="match status" value="1"/>
</dbReference>
<evidence type="ECO:0000256" key="7">
    <source>
        <dbReference type="ARBA" id="ARBA00023288"/>
    </source>
</evidence>
<dbReference type="InterPro" id="IPR001594">
    <property type="entry name" value="Palmitoyltrfase_DHHC"/>
</dbReference>
<keyword evidence="3 10" id="KW-0812">Transmembrane</keyword>
<proteinExistence type="inferred from homology"/>
<evidence type="ECO:0000256" key="2">
    <source>
        <dbReference type="ARBA" id="ARBA00022679"/>
    </source>
</evidence>
<keyword evidence="4 10" id="KW-1133">Transmembrane helix</keyword>
<evidence type="ECO:0000256" key="4">
    <source>
        <dbReference type="ARBA" id="ARBA00022989"/>
    </source>
</evidence>
<dbReference type="Proteomes" id="UP001306508">
    <property type="component" value="Unassembled WGS sequence"/>
</dbReference>
<dbReference type="EMBL" id="JAWIZZ010000038">
    <property type="protein sequence ID" value="KAK5781199.1"/>
    <property type="molecule type" value="Genomic_DNA"/>
</dbReference>
<protein>
    <recommendedName>
        <fullName evidence="10">Palmitoyltransferase</fullName>
        <ecNumber evidence="10">2.3.1.225</ecNumber>
    </recommendedName>
</protein>
<dbReference type="PANTHER" id="PTHR12246">
    <property type="entry name" value="PALMITOYLTRANSFERASE ZDHHC16"/>
    <property type="match status" value="1"/>
</dbReference>
<feature type="transmembrane region" description="Helical" evidence="10">
    <location>
        <begin position="7"/>
        <end position="29"/>
    </location>
</feature>
<keyword evidence="6" id="KW-0564">Palmitate</keyword>
<evidence type="ECO:0000256" key="6">
    <source>
        <dbReference type="ARBA" id="ARBA00023139"/>
    </source>
</evidence>
<feature type="transmembrane region" description="Helical" evidence="10">
    <location>
        <begin position="136"/>
        <end position="155"/>
    </location>
</feature>
<evidence type="ECO:0000256" key="1">
    <source>
        <dbReference type="ARBA" id="ARBA00004141"/>
    </source>
</evidence>
<evidence type="ECO:0000313" key="12">
    <source>
        <dbReference type="EMBL" id="KAK5781199.1"/>
    </source>
</evidence>
<keyword evidence="5 10" id="KW-0472">Membrane</keyword>
<sequence length="405" mass="47855">MAPQLKWPWLGVAIPTAIITFISYNAHYFILSNFVSLRGQFIFEFSVTMIWFSYLSAIFTNPGRPSSISNNSELNNNKCNIKNLNKIKDTKFCHKCNNFKPERTHHCKTCNQCVLMMDHHCPWTLNCVGYNNFPHFIRFLLWIIISTSQLNWYFFKSVIHVWNEWNKVNISFQRVEFFFLTILIPFNLFIWLTISILLIRSVNNQILHGRTQIEAWEMDRLETLFYHKKLVPLLIERIWDVYPFENTTERREEAKLLLKKSNDKKVRFESIINFPYDIGIRQNWEQSLGPIYLLLWPFNKPRGDGMRFSTNDISRYEENLSIEDLLLTLPWPSDGGRKLVNLENTSVEQTFEDGEFVVRNRSSAVVVPSQPDTQESASNIVINRSNWINQWGEKLQDFGVDVDEE</sequence>
<comment type="subcellular location">
    <subcellularLocation>
        <location evidence="1">Membrane</location>
        <topology evidence="1">Multi-pass membrane protein</topology>
    </subcellularLocation>
</comment>
<comment type="caution">
    <text evidence="12">The sequence shown here is derived from an EMBL/GenBank/DDBJ whole genome shotgun (WGS) entry which is preliminary data.</text>
</comment>
<comment type="domain">
    <text evidence="10">The DHHC domain is required for palmitoyltransferase activity.</text>
</comment>
<evidence type="ECO:0000256" key="10">
    <source>
        <dbReference type="RuleBase" id="RU079119"/>
    </source>
</evidence>
<name>A0AAN7ZSY0_9SACH</name>
<reference evidence="13" key="1">
    <citation type="submission" date="2023-07" db="EMBL/GenBank/DDBJ databases">
        <title>A draft genome of Kazachstania heterogenica Y-27499.</title>
        <authorList>
            <person name="Donic C."/>
            <person name="Kralova J.S."/>
            <person name="Fidel L."/>
            <person name="Ben-Dor S."/>
            <person name="Jung S."/>
        </authorList>
    </citation>
    <scope>NUCLEOTIDE SEQUENCE [LARGE SCALE GENOMIC DNA]</scope>
    <source>
        <strain evidence="13">Y27499</strain>
    </source>
</reference>